<dbReference type="PANTHER" id="PTHR10426">
    <property type="entry name" value="STRICTOSIDINE SYNTHASE-RELATED"/>
    <property type="match status" value="1"/>
</dbReference>
<dbReference type="Proteomes" id="UP000315759">
    <property type="component" value="Unassembled WGS sequence"/>
</dbReference>
<dbReference type="SUPFAM" id="SSF63829">
    <property type="entry name" value="Calcium-dependent phosphotriesterase"/>
    <property type="match status" value="1"/>
</dbReference>
<evidence type="ECO:0000313" key="3">
    <source>
        <dbReference type="Proteomes" id="UP000315759"/>
    </source>
</evidence>
<evidence type="ECO:0000313" key="2">
    <source>
        <dbReference type="EMBL" id="TQR83711.1"/>
    </source>
</evidence>
<dbReference type="GO" id="GO:0016787">
    <property type="term" value="F:hydrolase activity"/>
    <property type="evidence" value="ECO:0007669"/>
    <property type="project" value="TreeGrafter"/>
</dbReference>
<gene>
    <name evidence="2" type="ORF">D8S82_25585</name>
</gene>
<dbReference type="PANTHER" id="PTHR10426:SF88">
    <property type="entry name" value="ADIPOCYTE PLASMA MEMBRANE-ASSOCIATED PROTEIN HEMOMUCIN-RELATED"/>
    <property type="match status" value="1"/>
</dbReference>
<protein>
    <submittedName>
        <fullName evidence="2">SMP-30/gluconolactonase/LRE family protein</fullName>
    </submittedName>
</protein>
<dbReference type="Gene3D" id="2.120.10.30">
    <property type="entry name" value="TolB, C-terminal domain"/>
    <property type="match status" value="1"/>
</dbReference>
<dbReference type="InterPro" id="IPR011042">
    <property type="entry name" value="6-blade_b-propeller_TolB-like"/>
</dbReference>
<dbReference type="RefSeq" id="WP_142554794.1">
    <property type="nucleotide sequence ID" value="NZ_VIFX01000040.1"/>
</dbReference>
<dbReference type="InterPro" id="IPR013658">
    <property type="entry name" value="SGL"/>
</dbReference>
<accession>A0A544VUP6</accession>
<organism evidence="2 3">
    <name type="scientific">Mycolicibacterium hodleri</name>
    <dbReference type="NCBI Taxonomy" id="49897"/>
    <lineage>
        <taxon>Bacteria</taxon>
        <taxon>Bacillati</taxon>
        <taxon>Actinomycetota</taxon>
        <taxon>Actinomycetes</taxon>
        <taxon>Mycobacteriales</taxon>
        <taxon>Mycobacteriaceae</taxon>
        <taxon>Mycolicibacterium</taxon>
    </lineage>
</organism>
<dbReference type="EMBL" id="VIFX01000040">
    <property type="protein sequence ID" value="TQR83711.1"/>
    <property type="molecule type" value="Genomic_DNA"/>
</dbReference>
<name>A0A544VUP6_9MYCO</name>
<dbReference type="AlphaFoldDB" id="A0A544VUP6"/>
<comment type="caution">
    <text evidence="2">The sequence shown here is derived from an EMBL/GenBank/DDBJ whole genome shotgun (WGS) entry which is preliminary data.</text>
</comment>
<dbReference type="Pfam" id="PF08450">
    <property type="entry name" value="SGL"/>
    <property type="match status" value="1"/>
</dbReference>
<sequence>MEVKPPIDPVRWQPTAVRRLSAPDLDRWLTIVPLPGLAPEDVVVDGRGGVYTGVVGGDVIRVDAESGSHEVVGNTGGRPLGLAVARDGRLLICDSHRGLLEMNVTTGEFETLVDAFEGRPLTFCSNAVEASDGSVFFTESTDRFGYEHYKGAALEGRGSGSLFRLDMDGTVTRLVSGLHFANGVTLTADESAVVFAETTGARVSKFWLTGPEAGTVTPLADELPGYPDNISTGPDGRIWVAMVSDRNAIVERLATKAPILRKLLWRLPYGWLPDVKPVVWVIAFDPDDGHVLTQLHASHSAFGSTTGVVQEGNRVWLGGIGSSAIAYFDLP</sequence>
<evidence type="ECO:0000259" key="1">
    <source>
        <dbReference type="Pfam" id="PF08450"/>
    </source>
</evidence>
<feature type="domain" description="SMP-30/Gluconolactonase/LRE-like region" evidence="1">
    <location>
        <begin position="51"/>
        <end position="246"/>
    </location>
</feature>
<reference evidence="2 3" key="1">
    <citation type="submission" date="2018-10" db="EMBL/GenBank/DDBJ databases">
        <title>Draft genome of Mycobacterium hodleri strain B.</title>
        <authorList>
            <person name="Amande T.J."/>
            <person name="Mcgenity T.J."/>
        </authorList>
    </citation>
    <scope>NUCLEOTIDE SEQUENCE [LARGE SCALE GENOMIC DNA]</scope>
    <source>
        <strain evidence="2 3">B</strain>
    </source>
</reference>
<proteinExistence type="predicted"/>
<dbReference type="GO" id="GO:0012505">
    <property type="term" value="C:endomembrane system"/>
    <property type="evidence" value="ECO:0007669"/>
    <property type="project" value="TreeGrafter"/>
</dbReference>
<keyword evidence="3" id="KW-1185">Reference proteome</keyword>